<evidence type="ECO:0000313" key="4">
    <source>
        <dbReference type="Proteomes" id="UP000218334"/>
    </source>
</evidence>
<name>A0A2H3BBR8_9AGAR</name>
<dbReference type="Proteomes" id="UP000218334">
    <property type="component" value="Unassembled WGS sequence"/>
</dbReference>
<sequence length="368" mass="41236">MGFVPLDHEHTMWNGHDSMEEDEIGHSEETHPLLVNASHPKFRFGIKKRQFRQGNDLFNYEDKYPEDPIYHETAPNARVWRTYADESVIFDANMVEDSRDSVDVLLVFAGLFSAVVSTFVTQASQSLSADYTQISASFLFELVAIQRALASGATVDTVNSSPYDPSSVFVPSIGSIWVNGLWFTSLVLSLTTALIAVLVKQWLHYYIALPSGTPRERSHVRQFRYMGFQQWHVLVIVGLLPVLMHIALAIFFVGLVVFLIPLRVSLSWIVGSISIIVYAAYMITAILPIISPQCPYHIPLSDLTYATYTYLTQHLIPRFCFSLNNTFGNATSTTTQDGPAPKEVNTLKRLESEAVKAISDNLSVEALH</sequence>
<reference evidence="4" key="1">
    <citation type="journal article" date="2017" name="Nat. Ecol. Evol.">
        <title>Genome expansion and lineage-specific genetic innovations in the forest pathogenic fungi Armillaria.</title>
        <authorList>
            <person name="Sipos G."/>
            <person name="Prasanna A.N."/>
            <person name="Walter M.C."/>
            <person name="O'Connor E."/>
            <person name="Balint B."/>
            <person name="Krizsan K."/>
            <person name="Kiss B."/>
            <person name="Hess J."/>
            <person name="Varga T."/>
            <person name="Slot J."/>
            <person name="Riley R."/>
            <person name="Boka B."/>
            <person name="Rigling D."/>
            <person name="Barry K."/>
            <person name="Lee J."/>
            <person name="Mihaltcheva S."/>
            <person name="LaButti K."/>
            <person name="Lipzen A."/>
            <person name="Waldron R."/>
            <person name="Moloney N.M."/>
            <person name="Sperisen C."/>
            <person name="Kredics L."/>
            <person name="Vagvoelgyi C."/>
            <person name="Patrignani A."/>
            <person name="Fitzpatrick D."/>
            <person name="Nagy I."/>
            <person name="Doyle S."/>
            <person name="Anderson J.B."/>
            <person name="Grigoriev I.V."/>
            <person name="Gueldener U."/>
            <person name="Muensterkoetter M."/>
            <person name="Nagy L.G."/>
        </authorList>
    </citation>
    <scope>NUCLEOTIDE SEQUENCE [LARGE SCALE GENOMIC DNA]</scope>
    <source>
        <strain evidence="4">28-4</strain>
    </source>
</reference>
<feature type="transmembrane region" description="Helical" evidence="1">
    <location>
        <begin position="266"/>
        <end position="290"/>
    </location>
</feature>
<feature type="domain" description="DUF6535" evidence="2">
    <location>
        <begin position="80"/>
        <end position="260"/>
    </location>
</feature>
<keyword evidence="1" id="KW-1133">Transmembrane helix</keyword>
<dbReference type="AlphaFoldDB" id="A0A2H3BBR8"/>
<keyword evidence="1" id="KW-0472">Membrane</keyword>
<evidence type="ECO:0000256" key="1">
    <source>
        <dbReference type="SAM" id="Phobius"/>
    </source>
</evidence>
<dbReference type="EMBL" id="KZ293477">
    <property type="protein sequence ID" value="PBK61283.1"/>
    <property type="molecule type" value="Genomic_DNA"/>
</dbReference>
<feature type="transmembrane region" description="Helical" evidence="1">
    <location>
        <begin position="176"/>
        <end position="199"/>
    </location>
</feature>
<gene>
    <name evidence="3" type="ORF">ARMSODRAFT_1065117</name>
</gene>
<feature type="transmembrane region" description="Helical" evidence="1">
    <location>
        <begin position="104"/>
        <end position="123"/>
    </location>
</feature>
<protein>
    <recommendedName>
        <fullName evidence="2">DUF6535 domain-containing protein</fullName>
    </recommendedName>
</protein>
<evidence type="ECO:0000259" key="2">
    <source>
        <dbReference type="Pfam" id="PF20153"/>
    </source>
</evidence>
<keyword evidence="1" id="KW-0812">Transmembrane</keyword>
<organism evidence="3 4">
    <name type="scientific">Armillaria solidipes</name>
    <dbReference type="NCBI Taxonomy" id="1076256"/>
    <lineage>
        <taxon>Eukaryota</taxon>
        <taxon>Fungi</taxon>
        <taxon>Dikarya</taxon>
        <taxon>Basidiomycota</taxon>
        <taxon>Agaricomycotina</taxon>
        <taxon>Agaricomycetes</taxon>
        <taxon>Agaricomycetidae</taxon>
        <taxon>Agaricales</taxon>
        <taxon>Marasmiineae</taxon>
        <taxon>Physalacriaceae</taxon>
        <taxon>Armillaria</taxon>
    </lineage>
</organism>
<proteinExistence type="predicted"/>
<dbReference type="InterPro" id="IPR045338">
    <property type="entry name" value="DUF6535"/>
</dbReference>
<dbReference type="Pfam" id="PF20153">
    <property type="entry name" value="DUF6535"/>
    <property type="match status" value="1"/>
</dbReference>
<feature type="transmembrane region" description="Helical" evidence="1">
    <location>
        <begin position="231"/>
        <end position="260"/>
    </location>
</feature>
<evidence type="ECO:0000313" key="3">
    <source>
        <dbReference type="EMBL" id="PBK61283.1"/>
    </source>
</evidence>
<accession>A0A2H3BBR8</accession>
<keyword evidence="4" id="KW-1185">Reference proteome</keyword>